<keyword evidence="2" id="KW-1185">Reference proteome</keyword>
<dbReference type="Proteomes" id="UP001152888">
    <property type="component" value="Unassembled WGS sequence"/>
</dbReference>
<comment type="caution">
    <text evidence="1">The sequence shown here is derived from an EMBL/GenBank/DDBJ whole genome shotgun (WGS) entry which is preliminary data.</text>
</comment>
<evidence type="ECO:0000313" key="2">
    <source>
        <dbReference type="Proteomes" id="UP001152888"/>
    </source>
</evidence>
<protein>
    <submittedName>
        <fullName evidence="1">Uncharacterized protein</fullName>
    </submittedName>
</protein>
<evidence type="ECO:0000313" key="1">
    <source>
        <dbReference type="EMBL" id="CAH2012314.1"/>
    </source>
</evidence>
<organism evidence="1 2">
    <name type="scientific">Acanthoscelides obtectus</name>
    <name type="common">Bean weevil</name>
    <name type="synonym">Bruchus obtectus</name>
    <dbReference type="NCBI Taxonomy" id="200917"/>
    <lineage>
        <taxon>Eukaryota</taxon>
        <taxon>Metazoa</taxon>
        <taxon>Ecdysozoa</taxon>
        <taxon>Arthropoda</taxon>
        <taxon>Hexapoda</taxon>
        <taxon>Insecta</taxon>
        <taxon>Pterygota</taxon>
        <taxon>Neoptera</taxon>
        <taxon>Endopterygota</taxon>
        <taxon>Coleoptera</taxon>
        <taxon>Polyphaga</taxon>
        <taxon>Cucujiformia</taxon>
        <taxon>Chrysomeloidea</taxon>
        <taxon>Chrysomelidae</taxon>
        <taxon>Bruchinae</taxon>
        <taxon>Bruchini</taxon>
        <taxon>Acanthoscelides</taxon>
    </lineage>
</organism>
<gene>
    <name evidence="1" type="ORF">ACAOBT_LOCUS32762</name>
</gene>
<name>A0A9P0Q6S5_ACAOB</name>
<dbReference type="EMBL" id="CAKOFQ010008166">
    <property type="protein sequence ID" value="CAH2012314.1"/>
    <property type="molecule type" value="Genomic_DNA"/>
</dbReference>
<sequence>MVYVKCIVTTVRDADVQEALSCHKVLLNYQEAVQ</sequence>
<accession>A0A9P0Q6S5</accession>
<reference evidence="1" key="1">
    <citation type="submission" date="2022-03" db="EMBL/GenBank/DDBJ databases">
        <authorList>
            <person name="Sayadi A."/>
        </authorList>
    </citation>
    <scope>NUCLEOTIDE SEQUENCE</scope>
</reference>
<dbReference type="AlphaFoldDB" id="A0A9P0Q6S5"/>
<proteinExistence type="predicted"/>